<dbReference type="AlphaFoldDB" id="A0AAD9UMX6"/>
<dbReference type="GeneID" id="94337491"/>
<evidence type="ECO:0000313" key="2">
    <source>
        <dbReference type="Proteomes" id="UP001214638"/>
    </source>
</evidence>
<dbReference type="RefSeq" id="XP_067802361.1">
    <property type="nucleotide sequence ID" value="XM_067948210.1"/>
</dbReference>
<gene>
    <name evidence="1" type="ORF">BdWA1_003194</name>
</gene>
<protein>
    <submittedName>
        <fullName evidence="1">Uncharacterized protein</fullName>
    </submittedName>
</protein>
<dbReference type="EMBL" id="JALLKP010000004">
    <property type="protein sequence ID" value="KAK2195518.1"/>
    <property type="molecule type" value="Genomic_DNA"/>
</dbReference>
<proteinExistence type="predicted"/>
<sequence>MTQLYDVLKLHSIDSDDLMTAIIDLISRSPALITQCNVDVLDCLSKFKLPPPQRGHFEKLLYDITMRCSDVEVWSRVFMIAARSSDNRAIVECFISSFRHVLRNSFKKGVIEKGHVPPHILLNVLKGQNTLQRRLSSGDLVIKGGIANLDILWPSVEHQLHSFNSSDMITIATCYFEALGIAQHQTKQEMRGCLNVLMKAIEKRSGEFLLKDWICILNALDKISCLVVSNVLSPDPGNYYVKVSSIQEVWTRKVAESLNSMDIEDLANVIYSLSFPQCSDLCKYLTMVDMYVAPLDAAIERRAIAYVGSNKHTGSRNIFDFYIAQLQMLLPDKNGLRIALDSRKSLEQVLVGMPTCRISQLLPLTRFSEVDNAKMLLNILSDRVRSNLGPTCASEIAHLLEYGVKLQSVGLCDSIIALNAPRMLESRGGFCQLLELSRLLAKLQMPSESFLSSPAATLDELLTINADAHVSHLTLSYVHCHLMISRQLELLLRCFKRRKFQKPLVASILSHAMELDLSLVSQANILDMVRVLGDLGIRHESLVKRLEDW</sequence>
<organism evidence="1 2">
    <name type="scientific">Babesia duncani</name>
    <dbReference type="NCBI Taxonomy" id="323732"/>
    <lineage>
        <taxon>Eukaryota</taxon>
        <taxon>Sar</taxon>
        <taxon>Alveolata</taxon>
        <taxon>Apicomplexa</taxon>
        <taxon>Aconoidasida</taxon>
        <taxon>Piroplasmida</taxon>
        <taxon>Babesiidae</taxon>
        <taxon>Babesia</taxon>
    </lineage>
</organism>
<reference evidence="1" key="1">
    <citation type="journal article" date="2023" name="Nat. Microbiol.">
        <title>Babesia duncani multi-omics identifies virulence factors and drug targets.</title>
        <authorList>
            <person name="Singh P."/>
            <person name="Lonardi S."/>
            <person name="Liang Q."/>
            <person name="Vydyam P."/>
            <person name="Khabirova E."/>
            <person name="Fang T."/>
            <person name="Gihaz S."/>
            <person name="Thekkiniath J."/>
            <person name="Munshi M."/>
            <person name="Abel S."/>
            <person name="Ciampossin L."/>
            <person name="Batugedara G."/>
            <person name="Gupta M."/>
            <person name="Lu X.M."/>
            <person name="Lenz T."/>
            <person name="Chakravarty S."/>
            <person name="Cornillot E."/>
            <person name="Hu Y."/>
            <person name="Ma W."/>
            <person name="Gonzalez L.M."/>
            <person name="Sanchez S."/>
            <person name="Estrada K."/>
            <person name="Sanchez-Flores A."/>
            <person name="Montero E."/>
            <person name="Harb O.S."/>
            <person name="Le Roch K.G."/>
            <person name="Mamoun C.B."/>
        </authorList>
    </citation>
    <scope>NUCLEOTIDE SEQUENCE</scope>
    <source>
        <strain evidence="1">WA1</strain>
    </source>
</reference>
<comment type="caution">
    <text evidence="1">The sequence shown here is derived from an EMBL/GenBank/DDBJ whole genome shotgun (WGS) entry which is preliminary data.</text>
</comment>
<dbReference type="Proteomes" id="UP001214638">
    <property type="component" value="Unassembled WGS sequence"/>
</dbReference>
<evidence type="ECO:0000313" key="1">
    <source>
        <dbReference type="EMBL" id="KAK2195518.1"/>
    </source>
</evidence>
<dbReference type="KEGG" id="bdw:94337491"/>
<name>A0AAD9UMX6_9APIC</name>
<keyword evidence="2" id="KW-1185">Reference proteome</keyword>
<accession>A0AAD9UMX6</accession>